<organism evidence="1 2">
    <name type="scientific">Hyalomma asiaticum</name>
    <name type="common">Tick</name>
    <dbReference type="NCBI Taxonomy" id="266040"/>
    <lineage>
        <taxon>Eukaryota</taxon>
        <taxon>Metazoa</taxon>
        <taxon>Ecdysozoa</taxon>
        <taxon>Arthropoda</taxon>
        <taxon>Chelicerata</taxon>
        <taxon>Arachnida</taxon>
        <taxon>Acari</taxon>
        <taxon>Parasitiformes</taxon>
        <taxon>Ixodida</taxon>
        <taxon>Ixodoidea</taxon>
        <taxon>Ixodidae</taxon>
        <taxon>Hyalomminae</taxon>
        <taxon>Hyalomma</taxon>
    </lineage>
</organism>
<name>A0ACB7SZ43_HYAAI</name>
<proteinExistence type="predicted"/>
<reference evidence="1" key="1">
    <citation type="submission" date="2020-05" db="EMBL/GenBank/DDBJ databases">
        <title>Large-scale comparative analyses of tick genomes elucidate their genetic diversity and vector capacities.</title>
        <authorList>
            <person name="Jia N."/>
            <person name="Wang J."/>
            <person name="Shi W."/>
            <person name="Du L."/>
            <person name="Sun Y."/>
            <person name="Zhan W."/>
            <person name="Jiang J."/>
            <person name="Wang Q."/>
            <person name="Zhang B."/>
            <person name="Ji P."/>
            <person name="Sakyi L.B."/>
            <person name="Cui X."/>
            <person name="Yuan T."/>
            <person name="Jiang B."/>
            <person name="Yang W."/>
            <person name="Lam T.T.-Y."/>
            <person name="Chang Q."/>
            <person name="Ding S."/>
            <person name="Wang X."/>
            <person name="Zhu J."/>
            <person name="Ruan X."/>
            <person name="Zhao L."/>
            <person name="Wei J."/>
            <person name="Que T."/>
            <person name="Du C."/>
            <person name="Cheng J."/>
            <person name="Dai P."/>
            <person name="Han X."/>
            <person name="Huang E."/>
            <person name="Gao Y."/>
            <person name="Liu J."/>
            <person name="Shao H."/>
            <person name="Ye R."/>
            <person name="Li L."/>
            <person name="Wei W."/>
            <person name="Wang X."/>
            <person name="Wang C."/>
            <person name="Yang T."/>
            <person name="Huo Q."/>
            <person name="Li W."/>
            <person name="Guo W."/>
            <person name="Chen H."/>
            <person name="Zhou L."/>
            <person name="Ni X."/>
            <person name="Tian J."/>
            <person name="Zhou Y."/>
            <person name="Sheng Y."/>
            <person name="Liu T."/>
            <person name="Pan Y."/>
            <person name="Xia L."/>
            <person name="Li J."/>
            <person name="Zhao F."/>
            <person name="Cao W."/>
        </authorList>
    </citation>
    <scope>NUCLEOTIDE SEQUENCE</scope>
    <source>
        <strain evidence="1">Hyas-2018</strain>
    </source>
</reference>
<dbReference type="EMBL" id="CM023482">
    <property type="protein sequence ID" value="KAH6939156.1"/>
    <property type="molecule type" value="Genomic_DNA"/>
</dbReference>
<protein>
    <submittedName>
        <fullName evidence="1">Uncharacterized protein</fullName>
    </submittedName>
</protein>
<sequence length="102" mass="11608">MQHSRDRLPYESDDYGAETSFIESPIDIMNLLETFVALILFGGVLKQDLMSIFHHFLCCSAATYFFNDFCFFFTSLLSKQSAACMPSIFYVSSLKSAFVTQL</sequence>
<keyword evidence="2" id="KW-1185">Reference proteome</keyword>
<dbReference type="Proteomes" id="UP000821845">
    <property type="component" value="Chromosome 2"/>
</dbReference>
<gene>
    <name evidence="1" type="ORF">HPB50_016245</name>
</gene>
<comment type="caution">
    <text evidence="1">The sequence shown here is derived from an EMBL/GenBank/DDBJ whole genome shotgun (WGS) entry which is preliminary data.</text>
</comment>
<evidence type="ECO:0000313" key="2">
    <source>
        <dbReference type="Proteomes" id="UP000821845"/>
    </source>
</evidence>
<evidence type="ECO:0000313" key="1">
    <source>
        <dbReference type="EMBL" id="KAH6939156.1"/>
    </source>
</evidence>
<accession>A0ACB7SZ43</accession>